<organism evidence="1 2">
    <name type="scientific">Melia azedarach</name>
    <name type="common">Chinaberry tree</name>
    <dbReference type="NCBI Taxonomy" id="155640"/>
    <lineage>
        <taxon>Eukaryota</taxon>
        <taxon>Viridiplantae</taxon>
        <taxon>Streptophyta</taxon>
        <taxon>Embryophyta</taxon>
        <taxon>Tracheophyta</taxon>
        <taxon>Spermatophyta</taxon>
        <taxon>Magnoliopsida</taxon>
        <taxon>eudicotyledons</taxon>
        <taxon>Gunneridae</taxon>
        <taxon>Pentapetalae</taxon>
        <taxon>rosids</taxon>
        <taxon>malvids</taxon>
        <taxon>Sapindales</taxon>
        <taxon>Meliaceae</taxon>
        <taxon>Melia</taxon>
    </lineage>
</organism>
<accession>A0ACC1Y2S8</accession>
<name>A0ACC1Y2S8_MELAZ</name>
<comment type="caution">
    <text evidence="1">The sequence shown here is derived from an EMBL/GenBank/DDBJ whole genome shotgun (WGS) entry which is preliminary data.</text>
</comment>
<dbReference type="Proteomes" id="UP001164539">
    <property type="component" value="Chromosome 6"/>
</dbReference>
<evidence type="ECO:0000313" key="2">
    <source>
        <dbReference type="Proteomes" id="UP001164539"/>
    </source>
</evidence>
<dbReference type="EMBL" id="CM051399">
    <property type="protein sequence ID" value="KAJ4717467.1"/>
    <property type="molecule type" value="Genomic_DNA"/>
</dbReference>
<keyword evidence="2" id="KW-1185">Reference proteome</keyword>
<reference evidence="1 2" key="1">
    <citation type="journal article" date="2023" name="Science">
        <title>Complex scaffold remodeling in plant triterpene biosynthesis.</title>
        <authorList>
            <person name="De La Pena R."/>
            <person name="Hodgson H."/>
            <person name="Liu J.C."/>
            <person name="Stephenson M.J."/>
            <person name="Martin A.C."/>
            <person name="Owen C."/>
            <person name="Harkess A."/>
            <person name="Leebens-Mack J."/>
            <person name="Jimenez L.E."/>
            <person name="Osbourn A."/>
            <person name="Sattely E.S."/>
        </authorList>
    </citation>
    <scope>NUCLEOTIDE SEQUENCE [LARGE SCALE GENOMIC DNA]</scope>
    <source>
        <strain evidence="2">cv. JPN11</strain>
        <tissue evidence="1">Leaf</tissue>
    </source>
</reference>
<proteinExistence type="predicted"/>
<protein>
    <submittedName>
        <fullName evidence="1">DUF4283 domain protein</fullName>
    </submittedName>
</protein>
<gene>
    <name evidence="1" type="ORF">OWV82_012341</name>
</gene>
<evidence type="ECO:0000313" key="1">
    <source>
        <dbReference type="EMBL" id="KAJ4717467.1"/>
    </source>
</evidence>
<sequence length="346" mass="38765">MDAIEAEMAANLERFKQKNASSGQPAAFSQVPEKSANIRPTYASLLSKSKDLSQLSSDLPSPIQRGDVRIIKIDPDLRRQELSLCRTNLIGRILLHPGSKPMKLEEVRTILERTWKTESPWQMTPLADWLTIELPDYGFDVEVHYENLPTKCSGCLRFGHAVSECRINKEKTQVAEKKSSRPLIKQVYKKVMKDLNKKPISENLEKASELNTVPASEEIEKCSKISTSTLVTYMNQDGSNTKSDPVKGLLQGEGKSETSEAVRVIDCTTTSCLNVTVEELPNQNLSTGLERKINNPANKQKEAIEIDSSMEIPVATTTTELVVDLSQFEMIASQERRQRILMEAQN</sequence>